<evidence type="ECO:0000256" key="1">
    <source>
        <dbReference type="ARBA" id="ARBA00006817"/>
    </source>
</evidence>
<dbReference type="InterPro" id="IPR023393">
    <property type="entry name" value="START-like_dom_sf"/>
</dbReference>
<evidence type="ECO:0000313" key="3">
    <source>
        <dbReference type="EMBL" id="WNZ25778.1"/>
    </source>
</evidence>
<protein>
    <submittedName>
        <fullName evidence="3">Polyketide cyclase</fullName>
    </submittedName>
</protein>
<name>A0AA96WHT3_9CYAN</name>
<dbReference type="Pfam" id="PF08327">
    <property type="entry name" value="AHSA1"/>
    <property type="match status" value="1"/>
</dbReference>
<feature type="domain" description="Activator of Hsp90 ATPase homologue 1/2-like C-terminal" evidence="2">
    <location>
        <begin position="15"/>
        <end position="152"/>
    </location>
</feature>
<gene>
    <name evidence="3" type="ORF">HJG54_25040</name>
</gene>
<dbReference type="InterPro" id="IPR013538">
    <property type="entry name" value="ASHA1/2-like_C"/>
</dbReference>
<organism evidence="3">
    <name type="scientific">Leptolyngbya sp. NK1-12</name>
    <dbReference type="NCBI Taxonomy" id="2547451"/>
    <lineage>
        <taxon>Bacteria</taxon>
        <taxon>Bacillati</taxon>
        <taxon>Cyanobacteriota</taxon>
        <taxon>Cyanophyceae</taxon>
        <taxon>Leptolyngbyales</taxon>
        <taxon>Leptolyngbyaceae</taxon>
        <taxon>Leptolyngbya group</taxon>
        <taxon>Leptolyngbya</taxon>
    </lineage>
</organism>
<comment type="similarity">
    <text evidence="1">Belongs to the AHA1 family.</text>
</comment>
<accession>A0AA96WHT3</accession>
<dbReference type="EMBL" id="CP053586">
    <property type="protein sequence ID" value="WNZ25778.1"/>
    <property type="molecule type" value="Genomic_DNA"/>
</dbReference>
<dbReference type="Gene3D" id="3.30.530.20">
    <property type="match status" value="1"/>
</dbReference>
<proteinExistence type="inferred from homology"/>
<sequence>MTGENFELTICRTIRAPRSAVWAAWSEREHFEKWWIPEPIKCKTIKMDLKPGGGFETQMSEDGGLTFMPHLEGCFLEIVPKERIVFTTALTESWRPFDPWLALTAIITMEDKGKDTKYMARVLHKNQEESCKHQEMGFEEGWGTTIEQLGKMAATLVDSYPAV</sequence>
<reference evidence="3" key="1">
    <citation type="submission" date="2020-05" db="EMBL/GenBank/DDBJ databases">
        <authorList>
            <person name="Zhu T."/>
            <person name="Keshari N."/>
            <person name="Lu X."/>
        </authorList>
    </citation>
    <scope>NUCLEOTIDE SEQUENCE</scope>
    <source>
        <strain evidence="3">NK1-12</strain>
    </source>
</reference>
<evidence type="ECO:0000259" key="2">
    <source>
        <dbReference type="Pfam" id="PF08327"/>
    </source>
</evidence>
<dbReference type="RefSeq" id="WP_316431942.1">
    <property type="nucleotide sequence ID" value="NZ_CP053586.1"/>
</dbReference>
<dbReference type="AlphaFoldDB" id="A0AA96WHT3"/>
<dbReference type="SUPFAM" id="SSF55961">
    <property type="entry name" value="Bet v1-like"/>
    <property type="match status" value="1"/>
</dbReference>